<protein>
    <submittedName>
        <fullName evidence="2">Uncharacterized protein</fullName>
    </submittedName>
</protein>
<dbReference type="Proteomes" id="UP000604046">
    <property type="component" value="Unassembled WGS sequence"/>
</dbReference>
<keyword evidence="1" id="KW-0812">Transmembrane</keyword>
<evidence type="ECO:0000313" key="2">
    <source>
        <dbReference type="EMBL" id="CAE7233571.1"/>
    </source>
</evidence>
<sequence>MVNVHAGSIVCMEEPPELPEEISSKLLYYLQSARQLTKNAMEQMPYDGEAASFWKPCGNLLKACECNGLARFATQGGWGSIAFSPSIPVSDVVFCHNSSFPQVTFGEEKISDPTELIVSDSWCECLSMDTAGPHDVRTHLALLHREFADVFCEGNGDCLEAKVSLPLAPAPPAEMESPFKAADAIPESPRSRLAIKWFIIGIAGALGIAFLSFISYRMHQSRIE</sequence>
<comment type="caution">
    <text evidence="2">The sequence shown here is derived from an EMBL/GenBank/DDBJ whole genome shotgun (WGS) entry which is preliminary data.</text>
</comment>
<gene>
    <name evidence="2" type="ORF">SNAT2548_LOCUS9776</name>
</gene>
<evidence type="ECO:0000313" key="3">
    <source>
        <dbReference type="Proteomes" id="UP000604046"/>
    </source>
</evidence>
<feature type="transmembrane region" description="Helical" evidence="1">
    <location>
        <begin position="197"/>
        <end position="216"/>
    </location>
</feature>
<keyword evidence="1" id="KW-1133">Transmembrane helix</keyword>
<dbReference type="AlphaFoldDB" id="A0A812KS67"/>
<keyword evidence="1" id="KW-0472">Membrane</keyword>
<evidence type="ECO:0000256" key="1">
    <source>
        <dbReference type="SAM" id="Phobius"/>
    </source>
</evidence>
<dbReference type="EMBL" id="CAJNDS010000780">
    <property type="protein sequence ID" value="CAE7233571.1"/>
    <property type="molecule type" value="Genomic_DNA"/>
</dbReference>
<name>A0A812KS67_9DINO</name>
<accession>A0A812KS67</accession>
<reference evidence="2" key="1">
    <citation type="submission" date="2021-02" db="EMBL/GenBank/DDBJ databases">
        <authorList>
            <person name="Dougan E. K."/>
            <person name="Rhodes N."/>
            <person name="Thang M."/>
            <person name="Chan C."/>
        </authorList>
    </citation>
    <scope>NUCLEOTIDE SEQUENCE</scope>
</reference>
<proteinExistence type="predicted"/>
<organism evidence="2 3">
    <name type="scientific">Symbiodinium natans</name>
    <dbReference type="NCBI Taxonomy" id="878477"/>
    <lineage>
        <taxon>Eukaryota</taxon>
        <taxon>Sar</taxon>
        <taxon>Alveolata</taxon>
        <taxon>Dinophyceae</taxon>
        <taxon>Suessiales</taxon>
        <taxon>Symbiodiniaceae</taxon>
        <taxon>Symbiodinium</taxon>
    </lineage>
</organism>
<keyword evidence="3" id="KW-1185">Reference proteome</keyword>